<organism evidence="2 3">
    <name type="scientific">Rhizopus stolonifer</name>
    <name type="common">Rhizopus nigricans</name>
    <dbReference type="NCBI Taxonomy" id="4846"/>
    <lineage>
        <taxon>Eukaryota</taxon>
        <taxon>Fungi</taxon>
        <taxon>Fungi incertae sedis</taxon>
        <taxon>Mucoromycota</taxon>
        <taxon>Mucoromycotina</taxon>
        <taxon>Mucoromycetes</taxon>
        <taxon>Mucorales</taxon>
        <taxon>Mucorineae</taxon>
        <taxon>Rhizopodaceae</taxon>
        <taxon>Rhizopus</taxon>
    </lineage>
</organism>
<proteinExistence type="predicted"/>
<evidence type="ECO:0000313" key="3">
    <source>
        <dbReference type="Proteomes" id="UP000253551"/>
    </source>
</evidence>
<feature type="domain" description="RBP-J/Cbf11/Cbf12 DNA binding" evidence="1">
    <location>
        <begin position="181"/>
        <end position="349"/>
    </location>
</feature>
<dbReference type="GO" id="GO:0005634">
    <property type="term" value="C:nucleus"/>
    <property type="evidence" value="ECO:0007669"/>
    <property type="project" value="InterPro"/>
</dbReference>
<dbReference type="SMART" id="SM01267">
    <property type="entry name" value="LAG1_DNAbind"/>
    <property type="match status" value="1"/>
</dbReference>
<reference evidence="2 3" key="1">
    <citation type="journal article" date="2018" name="G3 (Bethesda)">
        <title>Phylogenetic and Phylogenomic Definition of Rhizopus Species.</title>
        <authorList>
            <person name="Gryganskyi A.P."/>
            <person name="Golan J."/>
            <person name="Dolatabadi S."/>
            <person name="Mondo S."/>
            <person name="Robb S."/>
            <person name="Idnurm A."/>
            <person name="Muszewska A."/>
            <person name="Steczkiewicz K."/>
            <person name="Masonjones S."/>
            <person name="Liao H.L."/>
            <person name="Gajdeczka M.T."/>
            <person name="Anike F."/>
            <person name="Vuek A."/>
            <person name="Anishchenko I.M."/>
            <person name="Voigt K."/>
            <person name="de Hoog G.S."/>
            <person name="Smith M.E."/>
            <person name="Heitman J."/>
            <person name="Vilgalys R."/>
            <person name="Stajich J.E."/>
        </authorList>
    </citation>
    <scope>NUCLEOTIDE SEQUENCE [LARGE SCALE GENOMIC DNA]</scope>
    <source>
        <strain evidence="2 3">LSU 92-RS-03</strain>
    </source>
</reference>
<dbReference type="InterPro" id="IPR015351">
    <property type="entry name" value="RBP-J/Cbf11/Cbf12_DNA-bd"/>
</dbReference>
<dbReference type="InterPro" id="IPR037095">
    <property type="entry name" value="RBP-J/Cbf11_DNA-bd_sf"/>
</dbReference>
<feature type="non-terminal residue" evidence="2">
    <location>
        <position position="349"/>
    </location>
</feature>
<evidence type="ECO:0000259" key="1">
    <source>
        <dbReference type="SMART" id="SM01267"/>
    </source>
</evidence>
<gene>
    <name evidence="2" type="ORF">CU098_004479</name>
</gene>
<dbReference type="Pfam" id="PF09271">
    <property type="entry name" value="LAG1-DNAbind"/>
    <property type="match status" value="1"/>
</dbReference>
<protein>
    <recommendedName>
        <fullName evidence="1">RBP-J/Cbf11/Cbf12 DNA binding domain-containing protein</fullName>
    </recommendedName>
</protein>
<comment type="caution">
    <text evidence="2">The sequence shown here is derived from an EMBL/GenBank/DDBJ whole genome shotgun (WGS) entry which is preliminary data.</text>
</comment>
<dbReference type="GO" id="GO:0003677">
    <property type="term" value="F:DNA binding"/>
    <property type="evidence" value="ECO:0007669"/>
    <property type="project" value="InterPro"/>
</dbReference>
<dbReference type="STRING" id="4846.A0A367KRJ1"/>
<dbReference type="OrthoDB" id="5600360at2759"/>
<evidence type="ECO:0000313" key="2">
    <source>
        <dbReference type="EMBL" id="RCI04825.1"/>
    </source>
</evidence>
<keyword evidence="3" id="KW-1185">Reference proteome</keyword>
<dbReference type="PANTHER" id="PTHR10665">
    <property type="entry name" value="RECOMBINING BINDING PROTEIN SUPPRESSOR OF HAIRLESS"/>
    <property type="match status" value="1"/>
</dbReference>
<dbReference type="InterPro" id="IPR040159">
    <property type="entry name" value="CLS_fam"/>
</dbReference>
<dbReference type="Proteomes" id="UP000253551">
    <property type="component" value="Unassembled WGS sequence"/>
</dbReference>
<sequence>MSEYHSFSLTQHLPLTKKKEENTKQDLVSTDLDSLLNHPQTFQHARHHTAPVNSAEFHPLLDFLPFDDNLIIPSHHRQQLNQGSNTLDAVSNFNATDPSLFSSHHEQRSMMSYFDGIQDHFVATTPQDNSVGSGFLEFTPSRISTSVHSRMTQGIVHAGKIKPVIQTYLQAQDPIEVGERTVIIMTSKVAQKSYGTEKRFLCPPPTATLVGSSWWTPPLQPDQGIVFRDKENVARAPPSLTICISGENTGQQSGRIEWYDIAGTVVGQTGGDTQKTKAKSDDLVLGENKSANDDWYCNKKQQTLAGGRCVLKRLYINDADEKRKKVECLVKVQLANGLLLGTLASRGIK</sequence>
<dbReference type="Gene3D" id="2.60.40.1450">
    <property type="entry name" value="LAG1, DNA binding domain"/>
    <property type="match status" value="1"/>
</dbReference>
<accession>A0A367KRJ1</accession>
<name>A0A367KRJ1_RHIST</name>
<dbReference type="InterPro" id="IPR008967">
    <property type="entry name" value="p53-like_TF_DNA-bd_sf"/>
</dbReference>
<dbReference type="SUPFAM" id="SSF49417">
    <property type="entry name" value="p53-like transcription factors"/>
    <property type="match status" value="1"/>
</dbReference>
<dbReference type="EMBL" id="PJQM01000565">
    <property type="protein sequence ID" value="RCI04825.1"/>
    <property type="molecule type" value="Genomic_DNA"/>
</dbReference>
<dbReference type="GO" id="GO:0001228">
    <property type="term" value="F:DNA-binding transcription activator activity, RNA polymerase II-specific"/>
    <property type="evidence" value="ECO:0007669"/>
    <property type="project" value="InterPro"/>
</dbReference>
<dbReference type="AlphaFoldDB" id="A0A367KRJ1"/>